<proteinExistence type="predicted"/>
<name>A0A151QW02_CAJCA</name>
<evidence type="ECO:0000313" key="2">
    <source>
        <dbReference type="Proteomes" id="UP000075243"/>
    </source>
</evidence>
<protein>
    <submittedName>
        <fullName evidence="1">Uncharacterized protein</fullName>
    </submittedName>
</protein>
<reference evidence="1" key="1">
    <citation type="journal article" date="2012" name="Nat. Biotechnol.">
        <title>Draft genome sequence of pigeonpea (Cajanus cajan), an orphan legume crop of resource-poor farmers.</title>
        <authorList>
            <person name="Varshney R.K."/>
            <person name="Chen W."/>
            <person name="Li Y."/>
            <person name="Bharti A.K."/>
            <person name="Saxena R.K."/>
            <person name="Schlueter J.A."/>
            <person name="Donoghue M.T."/>
            <person name="Azam S."/>
            <person name="Fan G."/>
            <person name="Whaley A.M."/>
            <person name="Farmer A.D."/>
            <person name="Sheridan J."/>
            <person name="Iwata A."/>
            <person name="Tuteja R."/>
            <person name="Penmetsa R.V."/>
            <person name="Wu W."/>
            <person name="Upadhyaya H.D."/>
            <person name="Yang S.P."/>
            <person name="Shah T."/>
            <person name="Saxena K.B."/>
            <person name="Michael T."/>
            <person name="McCombie W.R."/>
            <person name="Yang B."/>
            <person name="Zhang G."/>
            <person name="Yang H."/>
            <person name="Wang J."/>
            <person name="Spillane C."/>
            <person name="Cook D.R."/>
            <person name="May G.D."/>
            <person name="Xu X."/>
            <person name="Jackson S.A."/>
        </authorList>
    </citation>
    <scope>NUCLEOTIDE SEQUENCE [LARGE SCALE GENOMIC DNA]</scope>
</reference>
<keyword evidence="2" id="KW-1185">Reference proteome</keyword>
<accession>A0A151QW02</accession>
<organism evidence="1 2">
    <name type="scientific">Cajanus cajan</name>
    <name type="common">Pigeon pea</name>
    <name type="synonym">Cajanus indicus</name>
    <dbReference type="NCBI Taxonomy" id="3821"/>
    <lineage>
        <taxon>Eukaryota</taxon>
        <taxon>Viridiplantae</taxon>
        <taxon>Streptophyta</taxon>
        <taxon>Embryophyta</taxon>
        <taxon>Tracheophyta</taxon>
        <taxon>Spermatophyta</taxon>
        <taxon>Magnoliopsida</taxon>
        <taxon>eudicotyledons</taxon>
        <taxon>Gunneridae</taxon>
        <taxon>Pentapetalae</taxon>
        <taxon>rosids</taxon>
        <taxon>fabids</taxon>
        <taxon>Fabales</taxon>
        <taxon>Fabaceae</taxon>
        <taxon>Papilionoideae</taxon>
        <taxon>50 kb inversion clade</taxon>
        <taxon>NPAAA clade</taxon>
        <taxon>indigoferoid/millettioid clade</taxon>
        <taxon>Phaseoleae</taxon>
        <taxon>Cajanus</taxon>
    </lineage>
</organism>
<dbReference type="EMBL" id="KQ484610">
    <property type="protein sequence ID" value="KYP34385.1"/>
    <property type="molecule type" value="Genomic_DNA"/>
</dbReference>
<dbReference type="Proteomes" id="UP000075243">
    <property type="component" value="Unassembled WGS sequence"/>
</dbReference>
<evidence type="ECO:0000313" key="1">
    <source>
        <dbReference type="EMBL" id="KYP34385.1"/>
    </source>
</evidence>
<gene>
    <name evidence="1" type="ORF">KK1_044661</name>
</gene>
<sequence length="55" mass="6720">MDQKSRYLGKWSYNWEDPLIVEQVYARNAYIIKELNSNTSKVINGKYLKHYHQRE</sequence>
<dbReference type="Gramene" id="C.cajan_43207.t">
    <property type="protein sequence ID" value="C.cajan_43207.t.cds1"/>
    <property type="gene ID" value="C.cajan_43207"/>
</dbReference>
<dbReference type="AlphaFoldDB" id="A0A151QW02"/>